<evidence type="ECO:0000313" key="3">
    <source>
        <dbReference type="Proteomes" id="UP001549691"/>
    </source>
</evidence>
<feature type="domain" description="FHA" evidence="1">
    <location>
        <begin position="27"/>
        <end position="77"/>
    </location>
</feature>
<dbReference type="InterPro" id="IPR017735">
    <property type="entry name" value="T6SS_FHA"/>
</dbReference>
<evidence type="ECO:0000259" key="1">
    <source>
        <dbReference type="PROSITE" id="PS50006"/>
    </source>
</evidence>
<sequence length="589" mass="60904">MLRVFVVSQNGVPPASPLSAVFGEGIGSIGREDVNSLVLPDPHKHISRVQAQVKCLSGEYFLVDQGGNPTSVNGRPLGKGNVASLHDGDRIEMAEWILHVETVRPAPVFSAAPAAADDPLGLLGGAAPAASNPDPLAALLGIPPAPSAMPAPAAVVPAPSNSVSPPAPVQRKAGDDPFAIFSVAATPAEKAPVAASQNLDPFAAFGTPAAAPRQPANAQASSDDPLGLGLGVNIGQPAGATSVDSLFGLEAKTAADPFANSMLADPQHQVPTAADSQDPLALLMGTDTAAAMPTGRNDSSMLNDAFVPPKAVAAEDEFDFNLPTQIVVGTPDNPPVAKAPAAPIAAPVLPVQPAPVARPAQPQAAARVAVPAPAAPVSAAPVSAGSGSSAELLAAFVRGLGVPNLNPPGGLTPELAEHIGVMLRESVQGTVDLLVARAATKREVRAEMTMIVSKNNNPLKFSPDVNFALHQLLQPAGSKGFLPPVEAMRDAYDDLRAHQIGFIAGMRGALAGILGRFRPAELEARLSDKSFLDSVLPANRKAKLWDSYEQRYAGILREAEDDFHSLFGREFLRAYEEQIDRLSNDRASQ</sequence>
<dbReference type="InterPro" id="IPR000253">
    <property type="entry name" value="FHA_dom"/>
</dbReference>
<dbReference type="NCBIfam" id="TIGR03354">
    <property type="entry name" value="VI_FHA"/>
    <property type="match status" value="1"/>
</dbReference>
<dbReference type="Proteomes" id="UP001549691">
    <property type="component" value="Unassembled WGS sequence"/>
</dbReference>
<dbReference type="RefSeq" id="WP_354599998.1">
    <property type="nucleotide sequence ID" value="NZ_JBEWZI010000004.1"/>
</dbReference>
<evidence type="ECO:0000313" key="2">
    <source>
        <dbReference type="EMBL" id="MET7013533.1"/>
    </source>
</evidence>
<reference evidence="2 3" key="1">
    <citation type="submission" date="2024-07" db="EMBL/GenBank/DDBJ databases">
        <title>Uliginosibacterium flavum JJ3220;KACC:17644.</title>
        <authorList>
            <person name="Kim M.K."/>
        </authorList>
    </citation>
    <scope>NUCLEOTIDE SEQUENCE [LARGE SCALE GENOMIC DNA]</scope>
    <source>
        <strain evidence="2 3">KACC:17644</strain>
    </source>
</reference>
<dbReference type="PROSITE" id="PS50006">
    <property type="entry name" value="FHA_DOMAIN"/>
    <property type="match status" value="1"/>
</dbReference>
<dbReference type="Pfam" id="PF20232">
    <property type="entry name" value="T6SS_FHA_C"/>
    <property type="match status" value="1"/>
</dbReference>
<protein>
    <submittedName>
        <fullName evidence="2">Type VI secretion system-associated FHA domain protein TagH</fullName>
    </submittedName>
</protein>
<dbReference type="InterPro" id="IPR046883">
    <property type="entry name" value="T6SS_FHA_C"/>
</dbReference>
<comment type="caution">
    <text evidence="2">The sequence shown here is derived from an EMBL/GenBank/DDBJ whole genome shotgun (WGS) entry which is preliminary data.</text>
</comment>
<dbReference type="InterPro" id="IPR008984">
    <property type="entry name" value="SMAD_FHA_dom_sf"/>
</dbReference>
<proteinExistence type="predicted"/>
<dbReference type="SMART" id="SM00240">
    <property type="entry name" value="FHA"/>
    <property type="match status" value="1"/>
</dbReference>
<dbReference type="EMBL" id="JBEWZI010000004">
    <property type="protein sequence ID" value="MET7013533.1"/>
    <property type="molecule type" value="Genomic_DNA"/>
</dbReference>
<dbReference type="SUPFAM" id="SSF49879">
    <property type="entry name" value="SMAD/FHA domain"/>
    <property type="match status" value="1"/>
</dbReference>
<name>A0ABV2TJ13_9RHOO</name>
<gene>
    <name evidence="2" type="primary">tagH</name>
    <name evidence="2" type="ORF">ABXR19_04985</name>
</gene>
<dbReference type="Pfam" id="PF00498">
    <property type="entry name" value="FHA"/>
    <property type="match status" value="1"/>
</dbReference>
<accession>A0ABV2TJ13</accession>
<dbReference type="Gene3D" id="2.60.200.20">
    <property type="match status" value="1"/>
</dbReference>
<keyword evidence="3" id="KW-1185">Reference proteome</keyword>
<dbReference type="CDD" id="cd00060">
    <property type="entry name" value="FHA"/>
    <property type="match status" value="1"/>
</dbReference>
<organism evidence="2 3">
    <name type="scientific">Uliginosibacterium flavum</name>
    <dbReference type="NCBI Taxonomy" id="1396831"/>
    <lineage>
        <taxon>Bacteria</taxon>
        <taxon>Pseudomonadati</taxon>
        <taxon>Pseudomonadota</taxon>
        <taxon>Betaproteobacteria</taxon>
        <taxon>Rhodocyclales</taxon>
        <taxon>Zoogloeaceae</taxon>
        <taxon>Uliginosibacterium</taxon>
    </lineage>
</organism>